<feature type="compositionally biased region" description="Low complexity" evidence="1">
    <location>
        <begin position="192"/>
        <end position="216"/>
    </location>
</feature>
<protein>
    <recommendedName>
        <fullName evidence="6">Mid2 domain-containing protein</fullName>
    </recommendedName>
</protein>
<feature type="compositionally biased region" description="Low complexity" evidence="1">
    <location>
        <begin position="76"/>
        <end position="86"/>
    </location>
</feature>
<feature type="compositionally biased region" description="Low complexity" evidence="1">
    <location>
        <begin position="134"/>
        <end position="144"/>
    </location>
</feature>
<evidence type="ECO:0000256" key="2">
    <source>
        <dbReference type="SAM" id="Phobius"/>
    </source>
</evidence>
<gene>
    <name evidence="4" type="ORF">DFQ27_006428</name>
</gene>
<keyword evidence="2" id="KW-1133">Transmembrane helix</keyword>
<accession>A0A9P6PVU8</accession>
<feature type="chain" id="PRO_5040363777" description="Mid2 domain-containing protein" evidence="3">
    <location>
        <begin position="25"/>
        <end position="300"/>
    </location>
</feature>
<organism evidence="4 5">
    <name type="scientific">Actinomortierella ambigua</name>
    <dbReference type="NCBI Taxonomy" id="1343610"/>
    <lineage>
        <taxon>Eukaryota</taxon>
        <taxon>Fungi</taxon>
        <taxon>Fungi incertae sedis</taxon>
        <taxon>Mucoromycota</taxon>
        <taxon>Mortierellomycotina</taxon>
        <taxon>Mortierellomycetes</taxon>
        <taxon>Mortierellales</taxon>
        <taxon>Mortierellaceae</taxon>
        <taxon>Actinomortierella</taxon>
    </lineage>
</organism>
<evidence type="ECO:0000256" key="1">
    <source>
        <dbReference type="SAM" id="MobiDB-lite"/>
    </source>
</evidence>
<feature type="region of interest" description="Disordered" evidence="1">
    <location>
        <begin position="68"/>
        <end position="216"/>
    </location>
</feature>
<evidence type="ECO:0008006" key="6">
    <source>
        <dbReference type="Google" id="ProtNLM"/>
    </source>
</evidence>
<dbReference type="Proteomes" id="UP000807716">
    <property type="component" value="Unassembled WGS sequence"/>
</dbReference>
<evidence type="ECO:0000313" key="5">
    <source>
        <dbReference type="Proteomes" id="UP000807716"/>
    </source>
</evidence>
<feature type="compositionally biased region" description="Polar residues" evidence="1">
    <location>
        <begin position="151"/>
        <end position="163"/>
    </location>
</feature>
<dbReference type="EMBL" id="JAAAJB010000478">
    <property type="protein sequence ID" value="KAG0255112.1"/>
    <property type="molecule type" value="Genomic_DNA"/>
</dbReference>
<keyword evidence="5" id="KW-1185">Reference proteome</keyword>
<evidence type="ECO:0000256" key="3">
    <source>
        <dbReference type="SAM" id="SignalP"/>
    </source>
</evidence>
<dbReference type="OrthoDB" id="2448508at2759"/>
<keyword evidence="2" id="KW-0472">Membrane</keyword>
<feature type="signal peptide" evidence="3">
    <location>
        <begin position="1"/>
        <end position="24"/>
    </location>
</feature>
<keyword evidence="2" id="KW-0812">Transmembrane</keyword>
<proteinExistence type="predicted"/>
<keyword evidence="3" id="KW-0732">Signal</keyword>
<feature type="transmembrane region" description="Helical" evidence="2">
    <location>
        <begin position="224"/>
        <end position="247"/>
    </location>
</feature>
<feature type="compositionally biased region" description="Low complexity" evidence="1">
    <location>
        <begin position="93"/>
        <end position="107"/>
    </location>
</feature>
<reference evidence="4" key="1">
    <citation type="journal article" date="2020" name="Fungal Divers.">
        <title>Resolving the Mortierellaceae phylogeny through synthesis of multi-gene phylogenetics and phylogenomics.</title>
        <authorList>
            <person name="Vandepol N."/>
            <person name="Liber J."/>
            <person name="Desiro A."/>
            <person name="Na H."/>
            <person name="Kennedy M."/>
            <person name="Barry K."/>
            <person name="Grigoriev I.V."/>
            <person name="Miller A.N."/>
            <person name="O'Donnell K."/>
            <person name="Stajich J.E."/>
            <person name="Bonito G."/>
        </authorList>
    </citation>
    <scope>NUCLEOTIDE SEQUENCE</scope>
    <source>
        <strain evidence="4">BC1065</strain>
    </source>
</reference>
<evidence type="ECO:0000313" key="4">
    <source>
        <dbReference type="EMBL" id="KAG0255112.1"/>
    </source>
</evidence>
<dbReference type="AlphaFoldDB" id="A0A9P6PVU8"/>
<sequence length="300" mass="30627">MRFTSRPALFRVCTTLALATSVLATVVIPNSPPGTQFPPHNPEQPDVAAIHPPVMDGSAVQRRDLLGGLLPLNPKSPDSPAAGEPASSPPPASQSSSSSTTTSTSSAPGGGGSAASMPPPPASPADPNHPKAANSGVLPGLLNGVLGGSQPTGTTNDQASPQTAPAGVNKAIPTSAPARDNNGDGVPDNQLPGPASSSNNNPSSNSSVNSNGSSSSSGELSPGVIALIVLFTLAILGAFSYSCYRICDARRRRRTRRFDDEDILRNHAGAVGYSAGGGYGVYMEKGRNDVWKNLDIFNRR</sequence>
<name>A0A9P6PVU8_9FUNG</name>
<comment type="caution">
    <text evidence="4">The sequence shown here is derived from an EMBL/GenBank/DDBJ whole genome shotgun (WGS) entry which is preliminary data.</text>
</comment>